<dbReference type="EMBL" id="BK032744">
    <property type="protein sequence ID" value="DAF57979.1"/>
    <property type="molecule type" value="Genomic_DNA"/>
</dbReference>
<proteinExistence type="predicted"/>
<organism evidence="1">
    <name type="scientific">Siphoviridae sp. ctfbh2</name>
    <dbReference type="NCBI Taxonomy" id="2827909"/>
    <lineage>
        <taxon>Viruses</taxon>
        <taxon>Duplodnaviria</taxon>
        <taxon>Heunggongvirae</taxon>
        <taxon>Uroviricota</taxon>
        <taxon>Caudoviricetes</taxon>
    </lineage>
</organism>
<accession>A0A8S5T4P0</accession>
<protein>
    <submittedName>
        <fullName evidence="1">Uncharacterized protein</fullName>
    </submittedName>
</protein>
<name>A0A8S5T4P0_9CAUD</name>
<reference evidence="1" key="1">
    <citation type="journal article" date="2021" name="Proc. Natl. Acad. Sci. U.S.A.">
        <title>A Catalog of Tens of Thousands of Viruses from Human Metagenomes Reveals Hidden Associations with Chronic Diseases.</title>
        <authorList>
            <person name="Tisza M.J."/>
            <person name="Buck C.B."/>
        </authorList>
    </citation>
    <scope>NUCLEOTIDE SEQUENCE</scope>
    <source>
        <strain evidence="1">Ctfbh2</strain>
    </source>
</reference>
<evidence type="ECO:0000313" key="1">
    <source>
        <dbReference type="EMBL" id="DAF57979.1"/>
    </source>
</evidence>
<sequence length="36" mass="4054">MFQIINSYALQLTKKVSVKNDKSPRAGCKKTSAQRL</sequence>